<feature type="transmembrane region" description="Helical" evidence="1">
    <location>
        <begin position="143"/>
        <end position="163"/>
    </location>
</feature>
<gene>
    <name evidence="2" type="ORF">MmonteBS_24770</name>
</gene>
<sequence length="190" mass="21399">MAEPGESVMTDGILTDEQIAALTPAQRRDLITRLEAPLHEVIDPMLLARMRRIRLGLMIGGSIAMVPWLVYLSLTLPDNYVARNWGLTWVGFDILLAGFMVATAIFGYLRRQILLFAAFTSGVLLICDAWFDLMTAGPDDIWLSVITALGIEVPLAIFMIRGAQRIMRLTMLRLWLLDPGMRLWQLPLFP</sequence>
<keyword evidence="1" id="KW-0812">Transmembrane</keyword>
<proteinExistence type="predicted"/>
<feature type="transmembrane region" description="Helical" evidence="1">
    <location>
        <begin position="55"/>
        <end position="74"/>
    </location>
</feature>
<organism evidence="2 3">
    <name type="scientific">Mycobacterium montefiorense</name>
    <dbReference type="NCBI Taxonomy" id="154654"/>
    <lineage>
        <taxon>Bacteria</taxon>
        <taxon>Bacillati</taxon>
        <taxon>Actinomycetota</taxon>
        <taxon>Actinomycetes</taxon>
        <taxon>Mycobacteriales</taxon>
        <taxon>Mycobacteriaceae</taxon>
        <taxon>Mycobacterium</taxon>
        <taxon>Mycobacterium simiae complex</taxon>
    </lineage>
</organism>
<evidence type="ECO:0000313" key="2">
    <source>
        <dbReference type="EMBL" id="GBG38105.1"/>
    </source>
</evidence>
<reference evidence="3" key="1">
    <citation type="submission" date="2018-04" db="EMBL/GenBank/DDBJ databases">
        <title>Draft genome sequence of Mycobacterium montefiorense isolated from Japanese black salamander.</title>
        <authorList>
            <person name="Fukano H."/>
            <person name="Yoshida M."/>
            <person name="Shimizu A."/>
            <person name="Iwao H."/>
            <person name="Kurata O."/>
            <person name="Katayama Y."/>
            <person name="Omatsu T."/>
            <person name="Mizutani T."/>
            <person name="Wada S."/>
            <person name="Hoshino Y."/>
        </authorList>
    </citation>
    <scope>NUCLEOTIDE SEQUENCE [LARGE SCALE GENOMIC DNA]</scope>
    <source>
        <strain evidence="3">BS</strain>
    </source>
</reference>
<evidence type="ECO:0000313" key="3">
    <source>
        <dbReference type="Proteomes" id="UP000245060"/>
    </source>
</evidence>
<keyword evidence="1" id="KW-0472">Membrane</keyword>
<keyword evidence="3" id="KW-1185">Reference proteome</keyword>
<name>A0ABQ0NMI5_9MYCO</name>
<accession>A0ABQ0NMI5</accession>
<comment type="caution">
    <text evidence="2">The sequence shown here is derived from an EMBL/GenBank/DDBJ whole genome shotgun (WGS) entry which is preliminary data.</text>
</comment>
<feature type="transmembrane region" description="Helical" evidence="1">
    <location>
        <begin position="86"/>
        <end position="106"/>
    </location>
</feature>
<keyword evidence="1" id="KW-1133">Transmembrane helix</keyword>
<feature type="transmembrane region" description="Helical" evidence="1">
    <location>
        <begin position="113"/>
        <end position="131"/>
    </location>
</feature>
<protein>
    <submittedName>
        <fullName evidence="2">Uncharacterized protein</fullName>
    </submittedName>
</protein>
<evidence type="ECO:0000256" key="1">
    <source>
        <dbReference type="SAM" id="Phobius"/>
    </source>
</evidence>
<dbReference type="Proteomes" id="UP000245060">
    <property type="component" value="Unassembled WGS sequence"/>
</dbReference>
<dbReference type="EMBL" id="BFCH01000017">
    <property type="protein sequence ID" value="GBG38105.1"/>
    <property type="molecule type" value="Genomic_DNA"/>
</dbReference>